<dbReference type="Proteomes" id="UP000036681">
    <property type="component" value="Unplaced"/>
</dbReference>
<proteinExistence type="predicted"/>
<protein>
    <submittedName>
        <fullName evidence="3">Uncharacterized protein</fullName>
    </submittedName>
</protein>
<accession>A0A0M3IU05</accession>
<sequence length="33" mass="3971">MCRCHMHNHSKRQPSHNRQTSSKWSRSVSMCNK</sequence>
<dbReference type="AlphaFoldDB" id="A0A0M3IU05"/>
<name>A0A0M3IU05_ASCLU</name>
<dbReference type="WBParaSite" id="ALUE_0002223301-mRNA-1">
    <property type="protein sequence ID" value="ALUE_0002223301-mRNA-1"/>
    <property type="gene ID" value="ALUE_0002223301"/>
</dbReference>
<feature type="region of interest" description="Disordered" evidence="1">
    <location>
        <begin position="1"/>
        <end position="33"/>
    </location>
</feature>
<evidence type="ECO:0000256" key="1">
    <source>
        <dbReference type="SAM" id="MobiDB-lite"/>
    </source>
</evidence>
<evidence type="ECO:0000313" key="3">
    <source>
        <dbReference type="WBParaSite" id="ALUE_0002223301-mRNA-1"/>
    </source>
</evidence>
<evidence type="ECO:0000313" key="2">
    <source>
        <dbReference type="Proteomes" id="UP000036681"/>
    </source>
</evidence>
<keyword evidence="2" id="KW-1185">Reference proteome</keyword>
<feature type="compositionally biased region" description="Basic residues" evidence="1">
    <location>
        <begin position="1"/>
        <end position="15"/>
    </location>
</feature>
<feature type="compositionally biased region" description="Polar residues" evidence="1">
    <location>
        <begin position="16"/>
        <end position="33"/>
    </location>
</feature>
<reference evidence="3" key="1">
    <citation type="submission" date="2017-02" db="UniProtKB">
        <authorList>
            <consortium name="WormBaseParasite"/>
        </authorList>
    </citation>
    <scope>IDENTIFICATION</scope>
</reference>
<organism evidence="2 3">
    <name type="scientific">Ascaris lumbricoides</name>
    <name type="common">Giant roundworm</name>
    <dbReference type="NCBI Taxonomy" id="6252"/>
    <lineage>
        <taxon>Eukaryota</taxon>
        <taxon>Metazoa</taxon>
        <taxon>Ecdysozoa</taxon>
        <taxon>Nematoda</taxon>
        <taxon>Chromadorea</taxon>
        <taxon>Rhabditida</taxon>
        <taxon>Spirurina</taxon>
        <taxon>Ascaridomorpha</taxon>
        <taxon>Ascaridoidea</taxon>
        <taxon>Ascarididae</taxon>
        <taxon>Ascaris</taxon>
    </lineage>
</organism>